<comment type="subcellular location">
    <subcellularLocation>
        <location evidence="1 10">Cytoplasm</location>
    </subcellularLocation>
</comment>
<dbReference type="EC" id="2.1.1.193" evidence="10"/>
<evidence type="ECO:0000256" key="3">
    <source>
        <dbReference type="ARBA" id="ARBA00022490"/>
    </source>
</evidence>
<evidence type="ECO:0000313" key="14">
    <source>
        <dbReference type="Proteomes" id="UP000060487"/>
    </source>
</evidence>
<feature type="domain" description="Ribosomal RNA small subunit methyltransferase E PUA-like" evidence="12">
    <location>
        <begin position="18"/>
        <end position="64"/>
    </location>
</feature>
<dbReference type="GO" id="GO:0008168">
    <property type="term" value="F:methyltransferase activity"/>
    <property type="evidence" value="ECO:0007669"/>
    <property type="project" value="UniProtKB-KW"/>
</dbReference>
<keyword evidence="4 10" id="KW-0698">rRNA processing</keyword>
<feature type="domain" description="Ribosomal RNA small subunit methyltransferase E methyltransferase" evidence="11">
    <location>
        <begin position="73"/>
        <end position="234"/>
    </location>
</feature>
<keyword evidence="7 10" id="KW-0949">S-adenosyl-L-methionine</keyword>
<evidence type="ECO:0000256" key="1">
    <source>
        <dbReference type="ARBA" id="ARBA00004496"/>
    </source>
</evidence>
<dbReference type="Proteomes" id="UP000060487">
    <property type="component" value="Unassembled WGS sequence"/>
</dbReference>
<evidence type="ECO:0000313" key="13">
    <source>
        <dbReference type="EMBL" id="KWT91849.1"/>
    </source>
</evidence>
<dbReference type="Gene3D" id="3.40.1280.10">
    <property type="match status" value="1"/>
</dbReference>
<keyword evidence="14" id="KW-1185">Reference proteome</keyword>
<comment type="function">
    <text evidence="8 10">Specifically methylates the N3 position of the uracil ring of uridine 1498 (m3U1498) in 16S rRNA. Acts on the fully assembled 30S ribosomal subunit.</text>
</comment>
<gene>
    <name evidence="13" type="primary">rsmE</name>
    <name evidence="13" type="ORF">ASN18_0751</name>
</gene>
<dbReference type="CDD" id="cd18084">
    <property type="entry name" value="RsmE-like"/>
    <property type="match status" value="1"/>
</dbReference>
<keyword evidence="3 10" id="KW-0963">Cytoplasm</keyword>
<reference evidence="13 14" key="1">
    <citation type="submission" date="2015-11" db="EMBL/GenBank/DDBJ databases">
        <authorList>
            <person name="Lin W."/>
        </authorList>
    </citation>
    <scope>NUCLEOTIDE SEQUENCE [LARGE SCALE GENOMIC DNA]</scope>
    <source>
        <strain evidence="13 14">HCH-1</strain>
    </source>
</reference>
<dbReference type="RefSeq" id="WP_085051277.1">
    <property type="nucleotide sequence ID" value="NZ_LNQR01000028.1"/>
</dbReference>
<evidence type="ECO:0000256" key="7">
    <source>
        <dbReference type="ARBA" id="ARBA00022691"/>
    </source>
</evidence>
<evidence type="ECO:0000256" key="6">
    <source>
        <dbReference type="ARBA" id="ARBA00022679"/>
    </source>
</evidence>
<comment type="caution">
    <text evidence="13">The sequence shown here is derived from an EMBL/GenBank/DDBJ whole genome shotgun (WGS) entry which is preliminary data.</text>
</comment>
<dbReference type="SUPFAM" id="SSF75217">
    <property type="entry name" value="alpha/beta knot"/>
    <property type="match status" value="1"/>
</dbReference>
<dbReference type="EMBL" id="LNQR01000028">
    <property type="protein sequence ID" value="KWT91849.1"/>
    <property type="molecule type" value="Genomic_DNA"/>
</dbReference>
<name>A0ABR5SHY7_9BACT</name>
<dbReference type="InterPro" id="IPR046886">
    <property type="entry name" value="RsmE_MTase_dom"/>
</dbReference>
<evidence type="ECO:0000256" key="9">
    <source>
        <dbReference type="ARBA" id="ARBA00047944"/>
    </source>
</evidence>
<dbReference type="PANTHER" id="PTHR30027:SF3">
    <property type="entry name" value="16S RRNA (URACIL(1498)-N(3))-METHYLTRANSFERASE"/>
    <property type="match status" value="1"/>
</dbReference>
<keyword evidence="5 10" id="KW-0489">Methyltransferase</keyword>
<evidence type="ECO:0000256" key="2">
    <source>
        <dbReference type="ARBA" id="ARBA00005528"/>
    </source>
</evidence>
<dbReference type="GO" id="GO:0032259">
    <property type="term" value="P:methylation"/>
    <property type="evidence" value="ECO:0007669"/>
    <property type="project" value="UniProtKB-KW"/>
</dbReference>
<evidence type="ECO:0000256" key="10">
    <source>
        <dbReference type="PIRNR" id="PIRNR015601"/>
    </source>
</evidence>
<dbReference type="NCBIfam" id="TIGR00046">
    <property type="entry name" value="RsmE family RNA methyltransferase"/>
    <property type="match status" value="1"/>
</dbReference>
<evidence type="ECO:0000259" key="11">
    <source>
        <dbReference type="Pfam" id="PF04452"/>
    </source>
</evidence>
<organism evidence="13 14">
    <name type="scientific">Candidatus Magnetominusculus xianensis</name>
    <dbReference type="NCBI Taxonomy" id="1748249"/>
    <lineage>
        <taxon>Bacteria</taxon>
        <taxon>Pseudomonadati</taxon>
        <taxon>Nitrospirota</taxon>
        <taxon>Nitrospiria</taxon>
        <taxon>Nitrospirales</taxon>
        <taxon>Nitrospiraceae</taxon>
        <taxon>Candidatus Magnetominusculus</taxon>
    </lineage>
</organism>
<dbReference type="PIRSF" id="PIRSF015601">
    <property type="entry name" value="MTase_slr0722"/>
    <property type="match status" value="1"/>
</dbReference>
<dbReference type="Pfam" id="PF20260">
    <property type="entry name" value="PUA_4"/>
    <property type="match status" value="1"/>
</dbReference>
<accession>A0ABR5SHY7</accession>
<dbReference type="SUPFAM" id="SSF88697">
    <property type="entry name" value="PUA domain-like"/>
    <property type="match status" value="1"/>
</dbReference>
<dbReference type="InterPro" id="IPR015947">
    <property type="entry name" value="PUA-like_sf"/>
</dbReference>
<dbReference type="InterPro" id="IPR046887">
    <property type="entry name" value="RsmE_PUA-like"/>
</dbReference>
<protein>
    <recommendedName>
        <fullName evidence="10">Ribosomal RNA small subunit methyltransferase E</fullName>
        <ecNumber evidence="10">2.1.1.193</ecNumber>
    </recommendedName>
</protein>
<evidence type="ECO:0000256" key="8">
    <source>
        <dbReference type="ARBA" id="ARBA00025699"/>
    </source>
</evidence>
<evidence type="ECO:0000256" key="4">
    <source>
        <dbReference type="ARBA" id="ARBA00022552"/>
    </source>
</evidence>
<dbReference type="InterPro" id="IPR029028">
    <property type="entry name" value="Alpha/beta_knot_MTases"/>
</dbReference>
<dbReference type="Pfam" id="PF04452">
    <property type="entry name" value="Methyltrans_RNA"/>
    <property type="match status" value="1"/>
</dbReference>
<dbReference type="InterPro" id="IPR006700">
    <property type="entry name" value="RsmE"/>
</dbReference>
<comment type="catalytic activity">
    <reaction evidence="9 10">
        <text>uridine(1498) in 16S rRNA + S-adenosyl-L-methionine = N(3)-methyluridine(1498) in 16S rRNA + S-adenosyl-L-homocysteine + H(+)</text>
        <dbReference type="Rhea" id="RHEA:42920"/>
        <dbReference type="Rhea" id="RHEA-COMP:10283"/>
        <dbReference type="Rhea" id="RHEA-COMP:10284"/>
        <dbReference type="ChEBI" id="CHEBI:15378"/>
        <dbReference type="ChEBI" id="CHEBI:57856"/>
        <dbReference type="ChEBI" id="CHEBI:59789"/>
        <dbReference type="ChEBI" id="CHEBI:65315"/>
        <dbReference type="ChEBI" id="CHEBI:74502"/>
        <dbReference type="EC" id="2.1.1.193"/>
    </reaction>
</comment>
<dbReference type="NCBIfam" id="NF008692">
    <property type="entry name" value="PRK11713.1-5"/>
    <property type="match status" value="1"/>
</dbReference>
<dbReference type="PANTHER" id="PTHR30027">
    <property type="entry name" value="RIBOSOMAL RNA SMALL SUBUNIT METHYLTRANSFERASE E"/>
    <property type="match status" value="1"/>
</dbReference>
<evidence type="ECO:0000256" key="5">
    <source>
        <dbReference type="ARBA" id="ARBA00022603"/>
    </source>
</evidence>
<sequence length="258" mass="28075">MPNIFVESTAVQSAALTITGETARYILTVLRYKTGSELFIFDETGRYFKGIITSCSKNAVQISVTPHPAPDTESPLSITLCQGLLKGSKMDIVVQKAVELGVKRIIPLVTARTQLDYTRKIDRWKKIAAEAARQSMRVVVPEINEAVNFSALTDAIRADGATAVMFYEGGGKGLKEIQNLEIKEKAIYIITGPEGGFSSEEVKRAEHSGAVIATLGNRILRAETAAIAAITLVQFVYGDMGDSRGTSDDMTEKKRLEL</sequence>
<dbReference type="InterPro" id="IPR029026">
    <property type="entry name" value="tRNA_m1G_MTases_N"/>
</dbReference>
<comment type="similarity">
    <text evidence="2 10">Belongs to the RNA methyltransferase RsmE family.</text>
</comment>
<proteinExistence type="inferred from homology"/>
<keyword evidence="6 10" id="KW-0808">Transferase</keyword>
<evidence type="ECO:0000259" key="12">
    <source>
        <dbReference type="Pfam" id="PF20260"/>
    </source>
</evidence>